<dbReference type="PANTHER" id="PTHR23501">
    <property type="entry name" value="MAJOR FACILITATOR SUPERFAMILY"/>
    <property type="match status" value="1"/>
</dbReference>
<feature type="domain" description="Major facilitator superfamily (MFS) profile" evidence="7">
    <location>
        <begin position="53"/>
        <end position="528"/>
    </location>
</feature>
<keyword evidence="2" id="KW-0813">Transport</keyword>
<feature type="transmembrane region" description="Helical" evidence="6">
    <location>
        <begin position="390"/>
        <end position="409"/>
    </location>
</feature>
<dbReference type="PANTHER" id="PTHR23501:SF195">
    <property type="entry name" value="PEP5"/>
    <property type="match status" value="1"/>
</dbReference>
<keyword evidence="9" id="KW-1185">Reference proteome</keyword>
<feature type="transmembrane region" description="Helical" evidence="6">
    <location>
        <begin position="91"/>
        <end position="109"/>
    </location>
</feature>
<accession>A0A0D2IWL5</accession>
<dbReference type="EMBL" id="KN848065">
    <property type="protein sequence ID" value="KIY01377.1"/>
    <property type="molecule type" value="Genomic_DNA"/>
</dbReference>
<dbReference type="Gene3D" id="1.20.1250.20">
    <property type="entry name" value="MFS general substrate transporter like domains"/>
    <property type="match status" value="1"/>
</dbReference>
<feature type="transmembrane region" description="Helical" evidence="6">
    <location>
        <begin position="121"/>
        <end position="140"/>
    </location>
</feature>
<dbReference type="InterPro" id="IPR020846">
    <property type="entry name" value="MFS_dom"/>
</dbReference>
<name>A0A0D2IWL5_9EURO</name>
<dbReference type="OrthoDB" id="2587356at2759"/>
<evidence type="ECO:0000313" key="9">
    <source>
        <dbReference type="Proteomes" id="UP000053411"/>
    </source>
</evidence>
<feature type="transmembrane region" description="Helical" evidence="6">
    <location>
        <begin position="415"/>
        <end position="437"/>
    </location>
</feature>
<feature type="transmembrane region" description="Helical" evidence="6">
    <location>
        <begin position="549"/>
        <end position="568"/>
    </location>
</feature>
<keyword evidence="4 6" id="KW-1133">Transmembrane helix</keyword>
<evidence type="ECO:0000313" key="8">
    <source>
        <dbReference type="EMBL" id="KIY01377.1"/>
    </source>
</evidence>
<feature type="transmembrane region" description="Helical" evidence="6">
    <location>
        <begin position="284"/>
        <end position="303"/>
    </location>
</feature>
<comment type="subcellular location">
    <subcellularLocation>
        <location evidence="1">Membrane</location>
        <topology evidence="1">Multi-pass membrane protein</topology>
    </subcellularLocation>
</comment>
<dbReference type="VEuPathDB" id="FungiDB:Z520_02929"/>
<dbReference type="GO" id="GO:0005886">
    <property type="term" value="C:plasma membrane"/>
    <property type="evidence" value="ECO:0007669"/>
    <property type="project" value="TreeGrafter"/>
</dbReference>
<dbReference type="AlphaFoldDB" id="A0A0D2IWL5"/>
<evidence type="ECO:0000256" key="2">
    <source>
        <dbReference type="ARBA" id="ARBA00022448"/>
    </source>
</evidence>
<keyword evidence="3 6" id="KW-0812">Transmembrane</keyword>
<reference evidence="8 9" key="1">
    <citation type="submission" date="2015-01" db="EMBL/GenBank/DDBJ databases">
        <title>The Genome Sequence of Fonsecaea multimorphosa CBS 102226.</title>
        <authorList>
            <consortium name="The Broad Institute Genomics Platform"/>
            <person name="Cuomo C."/>
            <person name="de Hoog S."/>
            <person name="Gorbushina A."/>
            <person name="Stielow B."/>
            <person name="Teixiera M."/>
            <person name="Abouelleil A."/>
            <person name="Chapman S.B."/>
            <person name="Priest M."/>
            <person name="Young S.K."/>
            <person name="Wortman J."/>
            <person name="Nusbaum C."/>
            <person name="Birren B."/>
        </authorList>
    </citation>
    <scope>NUCLEOTIDE SEQUENCE [LARGE SCALE GENOMIC DNA]</scope>
    <source>
        <strain evidence="8 9">CBS 102226</strain>
    </source>
</reference>
<dbReference type="GeneID" id="27708675"/>
<evidence type="ECO:0000256" key="3">
    <source>
        <dbReference type="ARBA" id="ARBA00022692"/>
    </source>
</evidence>
<feature type="transmembrane region" description="Helical" evidence="6">
    <location>
        <begin position="179"/>
        <end position="198"/>
    </location>
</feature>
<evidence type="ECO:0000256" key="5">
    <source>
        <dbReference type="ARBA" id="ARBA00023136"/>
    </source>
</evidence>
<dbReference type="SUPFAM" id="SSF103473">
    <property type="entry name" value="MFS general substrate transporter"/>
    <property type="match status" value="1"/>
</dbReference>
<keyword evidence="5 6" id="KW-0472">Membrane</keyword>
<gene>
    <name evidence="8" type="ORF">Z520_02929</name>
</gene>
<evidence type="ECO:0000259" key="7">
    <source>
        <dbReference type="PROSITE" id="PS50850"/>
    </source>
</evidence>
<dbReference type="Pfam" id="PF06609">
    <property type="entry name" value="TRI12"/>
    <property type="match status" value="1"/>
</dbReference>
<feature type="transmembrane region" description="Helical" evidence="6">
    <location>
        <begin position="365"/>
        <end position="383"/>
    </location>
</feature>
<feature type="transmembrane region" description="Helical" evidence="6">
    <location>
        <begin position="146"/>
        <end position="167"/>
    </location>
</feature>
<evidence type="ECO:0000256" key="4">
    <source>
        <dbReference type="ARBA" id="ARBA00022989"/>
    </source>
</evidence>
<dbReference type="Proteomes" id="UP000053411">
    <property type="component" value="Unassembled WGS sequence"/>
</dbReference>
<feature type="transmembrane region" description="Helical" evidence="6">
    <location>
        <begin position="51"/>
        <end position="71"/>
    </location>
</feature>
<sequence length="590" mass="63229">MVTNSTARKMKPEVIEASQHEYCDPAEDVVLDKSYPDDVNTGMAAGVERHALIAIFFLGLAVVCPVSIGFLTVSGTLLDIGRGLNISSAAQLQWVTSGYAVGSCVSFPLAGSISDIFGRRWVIISGQVIGIAGAIVGATATNVNTVIASGTVLGFATGIVFTIYAAVPEICPNRYRGLGLAWIEACILFPWGTLAVLLGKEIAATIGWRWIYIIACIYGVIGVVGTAAFYFPPTRQHFDERSKLTRFRQLDFLGLGLFVSGVTTLLIGLSWAGTTGHPWKSTSVICPIVLGGVLLISAFAYDLTRGEKNHVLFPADLFSMTRKFTTALVAIFVAGMIFYSMAALLPQASLYLFSDNHIELGLIQLPNGIGQTVGAVVGPMILHKTKRPKYHILVALFVQTLGVGLYAWALPKHKAAWMAFQFFGQGCFSWLSVCCIMNAGLHVKHAELGIATGVICTFRSFGGSVGNAIFNTIRSLVLTKHLAPEVVKAAAQHGFDARNPKNVGLLLTAVAKAVVGIPYAFKNVPGANAAVELASIQAFRHAQSTAFRTVFLSTIPFGVIAIVVAFFIEDASRLMNNHVAVKLRNRRGMV</sequence>
<feature type="transmembrane region" description="Helical" evidence="6">
    <location>
        <begin position="324"/>
        <end position="345"/>
    </location>
</feature>
<organism evidence="8 9">
    <name type="scientific">Fonsecaea multimorphosa CBS 102226</name>
    <dbReference type="NCBI Taxonomy" id="1442371"/>
    <lineage>
        <taxon>Eukaryota</taxon>
        <taxon>Fungi</taxon>
        <taxon>Dikarya</taxon>
        <taxon>Ascomycota</taxon>
        <taxon>Pezizomycotina</taxon>
        <taxon>Eurotiomycetes</taxon>
        <taxon>Chaetothyriomycetidae</taxon>
        <taxon>Chaetothyriales</taxon>
        <taxon>Herpotrichiellaceae</taxon>
        <taxon>Fonsecaea</taxon>
    </lineage>
</organism>
<feature type="transmembrane region" description="Helical" evidence="6">
    <location>
        <begin position="252"/>
        <end position="272"/>
    </location>
</feature>
<dbReference type="PROSITE" id="PS50850">
    <property type="entry name" value="MFS"/>
    <property type="match status" value="1"/>
</dbReference>
<protein>
    <recommendedName>
        <fullName evidence="7">Major facilitator superfamily (MFS) profile domain-containing protein</fullName>
    </recommendedName>
</protein>
<dbReference type="GO" id="GO:0022857">
    <property type="term" value="F:transmembrane transporter activity"/>
    <property type="evidence" value="ECO:0007669"/>
    <property type="project" value="InterPro"/>
</dbReference>
<evidence type="ECO:0000256" key="6">
    <source>
        <dbReference type="SAM" id="Phobius"/>
    </source>
</evidence>
<proteinExistence type="predicted"/>
<evidence type="ECO:0000256" key="1">
    <source>
        <dbReference type="ARBA" id="ARBA00004141"/>
    </source>
</evidence>
<dbReference type="InterPro" id="IPR010573">
    <property type="entry name" value="MFS_Str1/Tri12-like"/>
</dbReference>
<dbReference type="InterPro" id="IPR036259">
    <property type="entry name" value="MFS_trans_sf"/>
</dbReference>
<feature type="transmembrane region" description="Helical" evidence="6">
    <location>
        <begin position="210"/>
        <end position="231"/>
    </location>
</feature>
<dbReference type="RefSeq" id="XP_016635499.1">
    <property type="nucleotide sequence ID" value="XM_016773442.1"/>
</dbReference>